<reference evidence="1" key="1">
    <citation type="submission" date="2020-05" db="EMBL/GenBank/DDBJ databases">
        <title>Mycena genomes resolve the evolution of fungal bioluminescence.</title>
        <authorList>
            <person name="Tsai I.J."/>
        </authorList>
    </citation>
    <scope>NUCLEOTIDE SEQUENCE</scope>
    <source>
        <strain evidence="1">160909Yilan</strain>
    </source>
</reference>
<sequence length="531" mass="59124">MRKQNVPQAKLDPEELEVYIKRGRHDRNPTAPQRPKAFLLSASTSKFEMPTSPLQGYDQIVAVSQGHINMSLDAHFSDEKLLQWEVKNELGKITAHMLPPTVALVVPDEPAKTHFMLNLDSGTFTYYSPNGYPNVVHTTNWTLAFIVNLSLDAIDKLPEKLAEKIKFKGSYSVSQLLLDFSTPELISFNYDLSSTPGLLAESSDTLLALIRRYLQDQVHAPSHNVLGYAITVPEPAVANKIAPSFPPTSVRFQTVAHQPTSPANDCILFLEMTDKRAFPNSYIGSTPNWIEEDPLDPHHAGSMVLSKRNFWDRFFVPNSTFLNVSAVHVLSIVLDETREPGSERDDLSLRAPADYAWQSTTAQGMKWEWELIRPFVDDNNRSHSHHCYIQVDVTLDITKNAIVTNCTGYVVQNDGNNDDWVIDANITYGFEFTLDNVANGALGFGAKVNPEPDCQISNLGLSDIAARMTAAIKGRLQEHLDGMVKSSLLGVNDAFKHQAQFVFPGSGTFEMKDPSFNEAGDIVVGLIYKQE</sequence>
<gene>
    <name evidence="1" type="ORF">MSAN_01893600</name>
</gene>
<name>A0A8H6XPN4_9AGAR</name>
<dbReference type="OrthoDB" id="5429442at2759"/>
<evidence type="ECO:0000313" key="2">
    <source>
        <dbReference type="Proteomes" id="UP000623467"/>
    </source>
</evidence>
<accession>A0A8H6XPN4</accession>
<proteinExistence type="predicted"/>
<keyword evidence="2" id="KW-1185">Reference proteome</keyword>
<evidence type="ECO:0000313" key="1">
    <source>
        <dbReference type="EMBL" id="KAF7345173.1"/>
    </source>
</evidence>
<dbReference type="AlphaFoldDB" id="A0A8H6XPN4"/>
<organism evidence="1 2">
    <name type="scientific">Mycena sanguinolenta</name>
    <dbReference type="NCBI Taxonomy" id="230812"/>
    <lineage>
        <taxon>Eukaryota</taxon>
        <taxon>Fungi</taxon>
        <taxon>Dikarya</taxon>
        <taxon>Basidiomycota</taxon>
        <taxon>Agaricomycotina</taxon>
        <taxon>Agaricomycetes</taxon>
        <taxon>Agaricomycetidae</taxon>
        <taxon>Agaricales</taxon>
        <taxon>Marasmiineae</taxon>
        <taxon>Mycenaceae</taxon>
        <taxon>Mycena</taxon>
    </lineage>
</organism>
<protein>
    <submittedName>
        <fullName evidence="1">Uncharacterized protein</fullName>
    </submittedName>
</protein>
<dbReference type="Proteomes" id="UP000623467">
    <property type="component" value="Unassembled WGS sequence"/>
</dbReference>
<comment type="caution">
    <text evidence="1">The sequence shown here is derived from an EMBL/GenBank/DDBJ whole genome shotgun (WGS) entry which is preliminary data.</text>
</comment>
<dbReference type="EMBL" id="JACAZH010000020">
    <property type="protein sequence ID" value="KAF7345173.1"/>
    <property type="molecule type" value="Genomic_DNA"/>
</dbReference>